<gene>
    <name evidence="2" type="ORF">MAA8898_04169</name>
</gene>
<sequence length="105" mass="11312">MSEVEHDGEQFIVDAQVLSRAFNLPPEDIRARMQAGQITSVCETGEGEDAGRWRLTFRHQGRALRLIVDANAQILSRATFPVSQPPAEGRAGSDPANGPTTPGKG</sequence>
<keyword evidence="3" id="KW-1185">Reference proteome</keyword>
<evidence type="ECO:0000313" key="3">
    <source>
        <dbReference type="Proteomes" id="UP000207598"/>
    </source>
</evidence>
<proteinExistence type="predicted"/>
<evidence type="ECO:0000313" key="2">
    <source>
        <dbReference type="EMBL" id="SMX48914.1"/>
    </source>
</evidence>
<dbReference type="EMBL" id="FXYF01000014">
    <property type="protein sequence ID" value="SMX48914.1"/>
    <property type="molecule type" value="Genomic_DNA"/>
</dbReference>
<organism evidence="2 3">
    <name type="scientific">Maliponia aquimaris</name>
    <dbReference type="NCBI Taxonomy" id="1673631"/>
    <lineage>
        <taxon>Bacteria</taxon>
        <taxon>Pseudomonadati</taxon>
        <taxon>Pseudomonadota</taxon>
        <taxon>Alphaproteobacteria</taxon>
        <taxon>Rhodobacterales</taxon>
        <taxon>Paracoccaceae</taxon>
        <taxon>Maliponia</taxon>
    </lineage>
</organism>
<protein>
    <submittedName>
        <fullName evidence="2">Uncharacterized protein</fullName>
    </submittedName>
</protein>
<dbReference type="AlphaFoldDB" id="A0A238L1E8"/>
<name>A0A238L1E8_9RHOB</name>
<dbReference type="OrthoDB" id="8238457at2"/>
<reference evidence="2 3" key="1">
    <citation type="submission" date="2017-05" db="EMBL/GenBank/DDBJ databases">
        <authorList>
            <person name="Song R."/>
            <person name="Chenine A.L."/>
            <person name="Ruprecht R.M."/>
        </authorList>
    </citation>
    <scope>NUCLEOTIDE SEQUENCE [LARGE SCALE GENOMIC DNA]</scope>
    <source>
        <strain evidence="2 3">CECT 8898</strain>
    </source>
</reference>
<evidence type="ECO:0000256" key="1">
    <source>
        <dbReference type="SAM" id="MobiDB-lite"/>
    </source>
</evidence>
<dbReference type="Pfam" id="PF20132">
    <property type="entry name" value="DUF6522"/>
    <property type="match status" value="1"/>
</dbReference>
<accession>A0A238L1E8</accession>
<dbReference type="Proteomes" id="UP000207598">
    <property type="component" value="Unassembled WGS sequence"/>
</dbReference>
<feature type="region of interest" description="Disordered" evidence="1">
    <location>
        <begin position="79"/>
        <end position="105"/>
    </location>
</feature>
<dbReference type="InterPro" id="IPR045389">
    <property type="entry name" value="DUF6522"/>
</dbReference>
<dbReference type="RefSeq" id="WP_094022911.1">
    <property type="nucleotide sequence ID" value="NZ_FXYF01000014.1"/>
</dbReference>